<proteinExistence type="predicted"/>
<evidence type="ECO:0000313" key="2">
    <source>
        <dbReference type="Proteomes" id="UP001220324"/>
    </source>
</evidence>
<organism evidence="1 2">
    <name type="scientific">Penicillium frequentans</name>
    <dbReference type="NCBI Taxonomy" id="3151616"/>
    <lineage>
        <taxon>Eukaryota</taxon>
        <taxon>Fungi</taxon>
        <taxon>Dikarya</taxon>
        <taxon>Ascomycota</taxon>
        <taxon>Pezizomycotina</taxon>
        <taxon>Eurotiomycetes</taxon>
        <taxon>Eurotiomycetidae</taxon>
        <taxon>Eurotiales</taxon>
        <taxon>Aspergillaceae</taxon>
        <taxon>Penicillium</taxon>
    </lineage>
</organism>
<dbReference type="Proteomes" id="UP001220324">
    <property type="component" value="Unassembled WGS sequence"/>
</dbReference>
<name>A0AAD6GE28_9EURO</name>
<protein>
    <submittedName>
        <fullName evidence="1">Uncharacterized protein</fullName>
    </submittedName>
</protein>
<gene>
    <name evidence="1" type="ORF">N7494_008079</name>
</gene>
<accession>A0AAD6GE28</accession>
<sequence>MQALTCTQHGDDFDVREAIEHIRRFHASFIKRHRLPGEIDAHGHMWYCFDCDCDVKDHRSYDTDNAMWAHLKSKHETIVDCMVRSEDGILL</sequence>
<dbReference type="AlphaFoldDB" id="A0AAD6GE28"/>
<evidence type="ECO:0000313" key="1">
    <source>
        <dbReference type="EMBL" id="KAJ5538600.1"/>
    </source>
</evidence>
<reference evidence="1 2" key="1">
    <citation type="journal article" date="2023" name="IMA Fungus">
        <title>Comparative genomic study of the Penicillium genus elucidates a diverse pangenome and 15 lateral gene transfer events.</title>
        <authorList>
            <person name="Petersen C."/>
            <person name="Sorensen T."/>
            <person name="Nielsen M.R."/>
            <person name="Sondergaard T.E."/>
            <person name="Sorensen J.L."/>
            <person name="Fitzpatrick D.A."/>
            <person name="Frisvad J.C."/>
            <person name="Nielsen K.L."/>
        </authorList>
    </citation>
    <scope>NUCLEOTIDE SEQUENCE [LARGE SCALE GENOMIC DNA]</scope>
    <source>
        <strain evidence="1 2">IBT 35679</strain>
    </source>
</reference>
<keyword evidence="2" id="KW-1185">Reference proteome</keyword>
<dbReference type="EMBL" id="JAQIZZ010000006">
    <property type="protein sequence ID" value="KAJ5538600.1"/>
    <property type="molecule type" value="Genomic_DNA"/>
</dbReference>
<comment type="caution">
    <text evidence="1">The sequence shown here is derived from an EMBL/GenBank/DDBJ whole genome shotgun (WGS) entry which is preliminary data.</text>
</comment>